<feature type="non-terminal residue" evidence="2">
    <location>
        <position position="1"/>
    </location>
</feature>
<sequence>YIDPLGDAIEDLLGKIPQERWQDVILFDPADTQFPLGLNLMEFKNPEERDFLIQETIQIFYKLFDPGQTGIVGPQWEHWFRNAALSIMAQPGGGTLIDIPRIFTDDAYRTKLVSYVTDPIVKSFWEQQLAKTADFHKSEMYNYFISKFGRFMTNDLMRNIIGQKKSSFDIREAMDNGKIILINLSKGKIGEVNSALLGMIIVSKIQMAAFSRADITEEQRRDFYLYVDEFQNFTTDSFATILSEARKYHLNLNVTNQYIAQLTEHIRDAVIGNAGTLISYRIGASDAEFLAKEFPGVTESDFTNIDKYNTYVKLLIDGTPSKPFSMKGIKSPTNSDSNIREQVRNINRQTYGRPLIEVEAEISESLKVGQRPPAAGSNGPINNL</sequence>
<protein>
    <recommendedName>
        <fullName evidence="1">TraD/TraG TraM recognition site domain-containing protein</fullName>
    </recommendedName>
</protein>
<comment type="caution">
    <text evidence="2">The sequence shown here is derived from an EMBL/GenBank/DDBJ whole genome shotgun (WGS) entry which is preliminary data.</text>
</comment>
<proteinExistence type="predicted"/>
<organism evidence="2 3">
    <name type="scientific">Berkelbacteria bacterium GW2011_GWA1_39_10</name>
    <dbReference type="NCBI Taxonomy" id="1618332"/>
    <lineage>
        <taxon>Bacteria</taxon>
        <taxon>Candidatus Berkelbacteria</taxon>
    </lineage>
</organism>
<evidence type="ECO:0000313" key="2">
    <source>
        <dbReference type="EMBL" id="KKQ90546.1"/>
    </source>
</evidence>
<feature type="domain" description="TraD/TraG TraM recognition site" evidence="1">
    <location>
        <begin position="223"/>
        <end position="289"/>
    </location>
</feature>
<evidence type="ECO:0000313" key="3">
    <source>
        <dbReference type="Proteomes" id="UP000033862"/>
    </source>
</evidence>
<dbReference type="STRING" id="1618332.UT15_C0010G0007"/>
<dbReference type="Proteomes" id="UP000033862">
    <property type="component" value="Unassembled WGS sequence"/>
</dbReference>
<dbReference type="AlphaFoldDB" id="A0A0G0PMK6"/>
<gene>
    <name evidence="2" type="ORF">UT15_C0010G0007</name>
</gene>
<dbReference type="Gene3D" id="3.40.50.300">
    <property type="entry name" value="P-loop containing nucleotide triphosphate hydrolases"/>
    <property type="match status" value="1"/>
</dbReference>
<reference evidence="2 3" key="1">
    <citation type="journal article" date="2015" name="Nature">
        <title>rRNA introns, odd ribosomes, and small enigmatic genomes across a large radiation of phyla.</title>
        <authorList>
            <person name="Brown C.T."/>
            <person name="Hug L.A."/>
            <person name="Thomas B.C."/>
            <person name="Sharon I."/>
            <person name="Castelle C.J."/>
            <person name="Singh A."/>
            <person name="Wilkins M.J."/>
            <person name="Williams K.H."/>
            <person name="Banfield J.F."/>
        </authorList>
    </citation>
    <scope>NUCLEOTIDE SEQUENCE [LARGE SCALE GENOMIC DNA]</scope>
</reference>
<dbReference type="InterPro" id="IPR027417">
    <property type="entry name" value="P-loop_NTPase"/>
</dbReference>
<dbReference type="EMBL" id="LBVS01000010">
    <property type="protein sequence ID" value="KKQ90546.1"/>
    <property type="molecule type" value="Genomic_DNA"/>
</dbReference>
<dbReference type="PATRIC" id="fig|1618332.3.peg.323"/>
<dbReference type="Pfam" id="PF12696">
    <property type="entry name" value="TraG-D_C"/>
    <property type="match status" value="1"/>
</dbReference>
<dbReference type="SUPFAM" id="SSF52540">
    <property type="entry name" value="P-loop containing nucleoside triphosphate hydrolases"/>
    <property type="match status" value="1"/>
</dbReference>
<name>A0A0G0PMK6_9BACT</name>
<dbReference type="InterPro" id="IPR032689">
    <property type="entry name" value="TraG-D_C"/>
</dbReference>
<evidence type="ECO:0000259" key="1">
    <source>
        <dbReference type="Pfam" id="PF12696"/>
    </source>
</evidence>
<accession>A0A0G0PMK6</accession>